<feature type="domain" description="TtsA-like Glycoside hydrolase family 108" evidence="1">
    <location>
        <begin position="26"/>
        <end position="113"/>
    </location>
</feature>
<dbReference type="SMR" id="A0A2H4P7H3"/>
<dbReference type="InterPro" id="IPR018537">
    <property type="entry name" value="Peptidoglycan-bd_3"/>
</dbReference>
<proteinExistence type="predicted"/>
<dbReference type="InterPro" id="IPR008565">
    <property type="entry name" value="TtsA-like_GH18_dom"/>
</dbReference>
<dbReference type="Proteomes" id="UP000240688">
    <property type="component" value="Segment"/>
</dbReference>
<dbReference type="Gene3D" id="1.20.141.10">
    <property type="entry name" value="Chitosanase, subunit A, domain 1"/>
    <property type="match status" value="1"/>
</dbReference>
<accession>A0A2H4P7H3</accession>
<dbReference type="CDD" id="cd13926">
    <property type="entry name" value="N-acetylmuramidase_GH108"/>
    <property type="match status" value="1"/>
</dbReference>
<dbReference type="Pfam" id="PF09374">
    <property type="entry name" value="PG_binding_3"/>
    <property type="match status" value="1"/>
</dbReference>
<keyword evidence="4" id="KW-1185">Reference proteome</keyword>
<evidence type="ECO:0000313" key="4">
    <source>
        <dbReference type="Proteomes" id="UP000240688"/>
    </source>
</evidence>
<evidence type="ECO:0000259" key="1">
    <source>
        <dbReference type="Pfam" id="PF05838"/>
    </source>
</evidence>
<dbReference type="InterPro" id="IPR023346">
    <property type="entry name" value="Lysozyme-like_dom_sf"/>
</dbReference>
<dbReference type="EMBL" id="MG018928">
    <property type="protein sequence ID" value="ATW58125.1"/>
    <property type="molecule type" value="Genomic_DNA"/>
</dbReference>
<sequence>MANKVTASTYKKGGIAGVIAAIIGGVLAVEGGWVNDPKDPGGETNHGVTIAVAQQHKDELVKQGWNGNMKSLTKEMATSIYFKDYIEKPGFDKIIPLSPAVTNKLVDIGVNAGTTRSAKWFQDSLNSVSRNGKDYPKLTSDGKVGPATVAAYKSLQKKRGAVVACQMVIKMLDGKQTTHYLSLNMDDFTPGWIINRVDNVPLDTCNEDTVQQ</sequence>
<name>A0A2H4P7H3_9CAUD</name>
<feature type="domain" description="Peptidoglycan binding" evidence="2">
    <location>
        <begin position="118"/>
        <end position="196"/>
    </location>
</feature>
<dbReference type="SUPFAM" id="SSF53955">
    <property type="entry name" value="Lysozyme-like"/>
    <property type="match status" value="1"/>
</dbReference>
<reference evidence="4" key="1">
    <citation type="submission" date="2017-09" db="EMBL/GenBank/DDBJ databases">
        <authorList>
            <person name="Djurhuus A.M."/>
            <person name="Carstens A.B."/>
            <person name="Hansen L.H."/>
        </authorList>
    </citation>
    <scope>NUCLEOTIDE SEQUENCE [LARGE SCALE GENOMIC DNA]</scope>
</reference>
<evidence type="ECO:0000313" key="3">
    <source>
        <dbReference type="EMBL" id="ATW58125.1"/>
    </source>
</evidence>
<evidence type="ECO:0000259" key="2">
    <source>
        <dbReference type="Pfam" id="PF09374"/>
    </source>
</evidence>
<protein>
    <submittedName>
        <fullName evidence="3">Putative N-acetylmuramidase</fullName>
    </submittedName>
</protein>
<dbReference type="Pfam" id="PF05838">
    <property type="entry name" value="Glyco_hydro_108"/>
    <property type="match status" value="1"/>
</dbReference>
<gene>
    <name evidence="3" type="ORF">CNR35_00029</name>
</gene>
<organism evidence="3 4">
    <name type="scientific">Pseudomonas phage inbricus</name>
    <dbReference type="NCBI Taxonomy" id="2048976"/>
    <lineage>
        <taxon>Viruses</taxon>
        <taxon>Duplodnaviria</taxon>
        <taxon>Heunggongvirae</taxon>
        <taxon>Uroviricota</taxon>
        <taxon>Caudoviricetes</taxon>
        <taxon>Schitoviridae</taxon>
        <taxon>Rothmandenesvirinae</taxon>
        <taxon>Inbricusvirus</taxon>
        <taxon>Inbricusvirus inbricus</taxon>
    </lineage>
</organism>